<dbReference type="RefSeq" id="WP_026609140.1">
    <property type="nucleotide sequence ID" value="NZ_OX458333.1"/>
</dbReference>
<evidence type="ECO:0000313" key="2">
    <source>
        <dbReference type="EMBL" id="CAI8906150.1"/>
    </source>
</evidence>
<proteinExistence type="predicted"/>
<dbReference type="InterPro" id="IPR004509">
    <property type="entry name" value="Competence_ComEA_HhH"/>
</dbReference>
<dbReference type="Proteomes" id="UP001162030">
    <property type="component" value="Chromosome"/>
</dbReference>
<protein>
    <submittedName>
        <fullName evidence="2">Competence protein ComEA</fullName>
    </submittedName>
</protein>
<dbReference type="Pfam" id="PF12836">
    <property type="entry name" value="HHH_3"/>
    <property type="match status" value="1"/>
</dbReference>
<dbReference type="PANTHER" id="PTHR21180:SF32">
    <property type="entry name" value="ENDONUCLEASE_EXONUCLEASE_PHOSPHATASE FAMILY DOMAIN-CONTAINING PROTEIN 1"/>
    <property type="match status" value="1"/>
</dbReference>
<dbReference type="Gene3D" id="1.10.150.280">
    <property type="entry name" value="AF1531-like domain"/>
    <property type="match status" value="1"/>
</dbReference>
<gene>
    <name evidence="2" type="ORF">MSZNOR_3543</name>
</gene>
<reference evidence="2 3" key="1">
    <citation type="submission" date="2023-03" db="EMBL/GenBank/DDBJ databases">
        <authorList>
            <person name="Pearce D."/>
        </authorList>
    </citation>
    <scope>NUCLEOTIDE SEQUENCE [LARGE SCALE GENOMIC DNA]</scope>
    <source>
        <strain evidence="2">Msz</strain>
    </source>
</reference>
<evidence type="ECO:0000256" key="1">
    <source>
        <dbReference type="SAM" id="SignalP"/>
    </source>
</evidence>
<name>A0ABN8X6N3_9GAMM</name>
<keyword evidence="3" id="KW-1185">Reference proteome</keyword>
<sequence>MARLVKLIVALLLIGFAWCASAEQVDINSATAEQIAEVLTGVGKAKAEAIVQDREKNGKFKSIEDLGRVKGIGQATIEKNRDKIIIGMDTQNPPAAPPKGK</sequence>
<feature type="signal peptide" evidence="1">
    <location>
        <begin position="1"/>
        <end position="22"/>
    </location>
</feature>
<keyword evidence="1" id="KW-0732">Signal</keyword>
<dbReference type="NCBIfam" id="TIGR00426">
    <property type="entry name" value="competence protein ComEA helix-hairpin-helix repeat region"/>
    <property type="match status" value="1"/>
</dbReference>
<organism evidence="2 3">
    <name type="scientific">Methylocaldum szegediense</name>
    <dbReference type="NCBI Taxonomy" id="73780"/>
    <lineage>
        <taxon>Bacteria</taxon>
        <taxon>Pseudomonadati</taxon>
        <taxon>Pseudomonadota</taxon>
        <taxon>Gammaproteobacteria</taxon>
        <taxon>Methylococcales</taxon>
        <taxon>Methylococcaceae</taxon>
        <taxon>Methylocaldum</taxon>
    </lineage>
</organism>
<feature type="chain" id="PRO_5045038380" evidence="1">
    <location>
        <begin position="23"/>
        <end position="101"/>
    </location>
</feature>
<dbReference type="PANTHER" id="PTHR21180">
    <property type="entry name" value="ENDONUCLEASE/EXONUCLEASE/PHOSPHATASE FAMILY DOMAIN-CONTAINING PROTEIN 1"/>
    <property type="match status" value="1"/>
</dbReference>
<accession>A0ABN8X6N3</accession>
<evidence type="ECO:0000313" key="3">
    <source>
        <dbReference type="Proteomes" id="UP001162030"/>
    </source>
</evidence>
<dbReference type="InterPro" id="IPR010994">
    <property type="entry name" value="RuvA_2-like"/>
</dbReference>
<dbReference type="EMBL" id="OX458333">
    <property type="protein sequence ID" value="CAI8906150.1"/>
    <property type="molecule type" value="Genomic_DNA"/>
</dbReference>
<dbReference type="InterPro" id="IPR051675">
    <property type="entry name" value="Endo/Exo/Phosphatase_dom_1"/>
</dbReference>
<dbReference type="SUPFAM" id="SSF47781">
    <property type="entry name" value="RuvA domain 2-like"/>
    <property type="match status" value="1"/>
</dbReference>